<feature type="binding site" evidence="7">
    <location>
        <position position="310"/>
    </location>
    <ligand>
        <name>Zn(2+)</name>
        <dbReference type="ChEBI" id="CHEBI:29105"/>
    </ligand>
</feature>
<feature type="binding site" evidence="7">
    <location>
        <position position="235"/>
    </location>
    <ligand>
        <name>Fe(3+)</name>
        <dbReference type="ChEBI" id="CHEBI:29034"/>
    </ligand>
</feature>
<dbReference type="UniPathway" id="UPA00379">
    <property type="reaction ID" value="UER00551"/>
</dbReference>
<feature type="binding site" evidence="7">
    <location>
        <position position="65"/>
    </location>
    <ligand>
        <name>Zn(2+)</name>
        <dbReference type="ChEBI" id="CHEBI:29105"/>
    </ligand>
</feature>
<comment type="similarity">
    <text evidence="7">Belongs to the metallo-dependent hydrolases superfamily. HutI family.</text>
</comment>
<feature type="binding site" evidence="7">
    <location>
        <position position="315"/>
    </location>
    <ligand>
        <name>4-imidazolone-5-propanoate</name>
        <dbReference type="ChEBI" id="CHEBI:77893"/>
    </ligand>
</feature>
<gene>
    <name evidence="7" type="primary">hutI</name>
    <name evidence="9" type="ORF">EXE25_17885</name>
</gene>
<evidence type="ECO:0000256" key="7">
    <source>
        <dbReference type="HAMAP-Rule" id="MF_00372"/>
    </source>
</evidence>
<dbReference type="Gene3D" id="2.30.40.10">
    <property type="entry name" value="Urease, subunit C, domain 1"/>
    <property type="match status" value="1"/>
</dbReference>
<organism evidence="9 10">
    <name type="scientific">Acinetobacter bouvetii</name>
    <dbReference type="NCBI Taxonomy" id="202951"/>
    <lineage>
        <taxon>Bacteria</taxon>
        <taxon>Pseudomonadati</taxon>
        <taxon>Pseudomonadota</taxon>
        <taxon>Gammaproteobacteria</taxon>
        <taxon>Moraxellales</taxon>
        <taxon>Moraxellaceae</taxon>
        <taxon>Acinetobacter</taxon>
    </lineage>
</organism>
<evidence type="ECO:0000259" key="8">
    <source>
        <dbReference type="Pfam" id="PF01979"/>
    </source>
</evidence>
<dbReference type="EMBL" id="SGSU01000029">
    <property type="protein sequence ID" value="RZG64025.1"/>
    <property type="molecule type" value="Genomic_DNA"/>
</dbReference>
<dbReference type="InterPro" id="IPR011059">
    <property type="entry name" value="Metal-dep_hydrolase_composite"/>
</dbReference>
<dbReference type="EC" id="3.5.2.7" evidence="1 7"/>
<feature type="binding site" evidence="7">
    <location>
        <position position="74"/>
    </location>
    <ligand>
        <name>4-imidazolone-5-propanoate</name>
        <dbReference type="ChEBI" id="CHEBI:77893"/>
    </ligand>
</feature>
<dbReference type="Proteomes" id="UP000293483">
    <property type="component" value="Unassembled WGS sequence"/>
</dbReference>
<dbReference type="CDD" id="cd01296">
    <property type="entry name" value="Imidazolone-5PH"/>
    <property type="match status" value="1"/>
</dbReference>
<reference evidence="9 10" key="1">
    <citation type="submission" date="2019-02" db="EMBL/GenBank/DDBJ databases">
        <title>The Batch Genome Submission of Acinetobacter spp. strains.</title>
        <authorList>
            <person name="Qin J."/>
            <person name="Hu Y."/>
            <person name="Ye H."/>
            <person name="Wei L."/>
            <person name="Feng Y."/>
            <person name="Zong Z."/>
        </authorList>
    </citation>
    <scope>NUCLEOTIDE SEQUENCE [LARGE SCALE GENOMIC DNA]</scope>
    <source>
        <strain evidence="9 10">WCHABo060081</strain>
    </source>
</reference>
<dbReference type="AlphaFoldDB" id="A0A4Q7AMS5"/>
<dbReference type="GO" id="GO:0005737">
    <property type="term" value="C:cytoplasm"/>
    <property type="evidence" value="ECO:0007669"/>
    <property type="project" value="UniProtKB-SubCell"/>
</dbReference>
<keyword evidence="5 7" id="KW-0862">Zinc</keyword>
<feature type="binding site" evidence="7">
    <location>
        <position position="310"/>
    </location>
    <ligand>
        <name>Fe(3+)</name>
        <dbReference type="ChEBI" id="CHEBI:29034"/>
    </ligand>
</feature>
<feature type="binding site" evidence="7">
    <location>
        <position position="312"/>
    </location>
    <ligand>
        <name>N-formimidoyl-L-glutamate</name>
        <dbReference type="ChEBI" id="CHEBI:58928"/>
    </ligand>
</feature>
<dbReference type="RefSeq" id="WP_130148626.1">
    <property type="nucleotide sequence ID" value="NZ_SGSU01000029.1"/>
</dbReference>
<dbReference type="Gene3D" id="3.20.20.140">
    <property type="entry name" value="Metal-dependent hydrolases"/>
    <property type="match status" value="1"/>
</dbReference>
<comment type="cofactor">
    <cofactor evidence="7">
        <name>Zn(2+)</name>
        <dbReference type="ChEBI" id="CHEBI:29105"/>
    </cofactor>
    <cofactor evidence="7">
        <name>Fe(3+)</name>
        <dbReference type="ChEBI" id="CHEBI:29034"/>
    </cofactor>
    <text evidence="7">Binds 1 zinc or iron ion per subunit.</text>
</comment>
<evidence type="ECO:0000313" key="10">
    <source>
        <dbReference type="Proteomes" id="UP000293483"/>
    </source>
</evidence>
<feature type="domain" description="Amidohydrolase-related" evidence="8">
    <location>
        <begin position="56"/>
        <end position="396"/>
    </location>
</feature>
<evidence type="ECO:0000256" key="6">
    <source>
        <dbReference type="ARBA" id="ARBA00023004"/>
    </source>
</evidence>
<dbReference type="HAMAP" id="MF_00372">
    <property type="entry name" value="HutI"/>
    <property type="match status" value="1"/>
</dbReference>
<feature type="binding site" evidence="7">
    <location>
        <position position="137"/>
    </location>
    <ligand>
        <name>N-formimidoyl-L-glutamate</name>
        <dbReference type="ChEBI" id="CHEBI:58928"/>
    </ligand>
</feature>
<feature type="binding site" evidence="7">
    <location>
        <position position="170"/>
    </location>
    <ligand>
        <name>4-imidazolone-5-propanoate</name>
        <dbReference type="ChEBI" id="CHEBI:77893"/>
    </ligand>
</feature>
<dbReference type="GO" id="GO:0050480">
    <property type="term" value="F:imidazolonepropionase activity"/>
    <property type="evidence" value="ECO:0007669"/>
    <property type="project" value="UniProtKB-UniRule"/>
</dbReference>
<feature type="binding site" evidence="7">
    <location>
        <position position="67"/>
    </location>
    <ligand>
        <name>Zn(2+)</name>
        <dbReference type="ChEBI" id="CHEBI:29105"/>
    </ligand>
</feature>
<dbReference type="PANTHER" id="PTHR42752:SF1">
    <property type="entry name" value="IMIDAZOLONEPROPIONASE-RELATED"/>
    <property type="match status" value="1"/>
</dbReference>
<dbReference type="InterPro" id="IPR006680">
    <property type="entry name" value="Amidohydro-rel"/>
</dbReference>
<dbReference type="FunFam" id="3.20.20.140:FF:000007">
    <property type="entry name" value="Imidazolonepropionase"/>
    <property type="match status" value="1"/>
</dbReference>
<feature type="binding site" evidence="7">
    <location>
        <position position="314"/>
    </location>
    <ligand>
        <name>N-formimidoyl-L-glutamate</name>
        <dbReference type="ChEBI" id="CHEBI:58928"/>
    </ligand>
</feature>
<evidence type="ECO:0000256" key="2">
    <source>
        <dbReference type="ARBA" id="ARBA00022723"/>
    </source>
</evidence>
<dbReference type="InterPro" id="IPR032466">
    <property type="entry name" value="Metal_Hydrolase"/>
</dbReference>
<dbReference type="GO" id="GO:0019556">
    <property type="term" value="P:L-histidine catabolic process to glutamate and formamide"/>
    <property type="evidence" value="ECO:0007669"/>
    <property type="project" value="UniProtKB-UniRule"/>
</dbReference>
<evidence type="ECO:0000313" key="9">
    <source>
        <dbReference type="EMBL" id="RZG64025.1"/>
    </source>
</evidence>
<dbReference type="STRING" id="202951.GCA_001485025_02893"/>
<dbReference type="Pfam" id="PF01979">
    <property type="entry name" value="Amidohydro_1"/>
    <property type="match status" value="1"/>
</dbReference>
<evidence type="ECO:0000256" key="3">
    <source>
        <dbReference type="ARBA" id="ARBA00022801"/>
    </source>
</evidence>
<protein>
    <recommendedName>
        <fullName evidence="1 7">Imidazolonepropionase</fullName>
        <ecNumber evidence="1 7">3.5.2.7</ecNumber>
    </recommendedName>
    <alternativeName>
        <fullName evidence="7">Imidazolone-5-propionate hydrolase</fullName>
    </alternativeName>
</protein>
<sequence>MKLWLNCHIATMQHGQYSIIEHAAMLTDGERIRWIGPQVERPAVVLTEQIDLHGAWVTPGLIDCHTHSVFGGNRSVEFEQRLQGVRYAEIAKNGGGIASTVRATREASHAELFHSAQQRILNLLKDGVTTIEIKSGYGLDLVNERKMLQVIRQLGNALPMTVRSTCLAAHALPPEFKDASDEYIDYICTEMLPQLHAENLVDAVDAFCEHLAFSPSQVERVFQTAQSLNLPIKLHAEQLSALGGSSLAAKYQALSADHLEYMTEDDVKAMAASDTVAVLLPGAFYLLRETQYPPIESLVAHGVKIALSTDLNPGTSPVLSLRLMMNMGSTLFRLTPEQVLAGVTIHAAQALGLQDTHGSLDVGKIADFVVWDIEHPSEITYWLGGDLKKQVIQKGKLIQF</sequence>
<dbReference type="GO" id="GO:0019557">
    <property type="term" value="P:L-histidine catabolic process to glutamate and formate"/>
    <property type="evidence" value="ECO:0007669"/>
    <property type="project" value="UniProtKB-UniPathway"/>
</dbReference>
<comment type="catalytic activity">
    <reaction evidence="7">
        <text>4-imidazolone-5-propanoate + H2O = N-formimidoyl-L-glutamate</text>
        <dbReference type="Rhea" id="RHEA:23660"/>
        <dbReference type="ChEBI" id="CHEBI:15377"/>
        <dbReference type="ChEBI" id="CHEBI:58928"/>
        <dbReference type="ChEBI" id="CHEBI:77893"/>
        <dbReference type="EC" id="3.5.2.7"/>
    </reaction>
</comment>
<dbReference type="PANTHER" id="PTHR42752">
    <property type="entry name" value="IMIDAZOLONEPROPIONASE"/>
    <property type="match status" value="1"/>
</dbReference>
<keyword evidence="2 7" id="KW-0479">Metal-binding</keyword>
<proteinExistence type="inferred from homology"/>
<evidence type="ECO:0000256" key="4">
    <source>
        <dbReference type="ARBA" id="ARBA00022808"/>
    </source>
</evidence>
<comment type="subcellular location">
    <subcellularLocation>
        <location evidence="7">Cytoplasm</location>
    </subcellularLocation>
</comment>
<dbReference type="InterPro" id="IPR005920">
    <property type="entry name" value="HutI"/>
</dbReference>
<feature type="binding site" evidence="7">
    <location>
        <position position="235"/>
    </location>
    <ligand>
        <name>Zn(2+)</name>
        <dbReference type="ChEBI" id="CHEBI:29105"/>
    </ligand>
</feature>
<dbReference type="NCBIfam" id="TIGR01224">
    <property type="entry name" value="hutI"/>
    <property type="match status" value="1"/>
</dbReference>
<comment type="caution">
    <text evidence="9">The sequence shown here is derived from an EMBL/GenBank/DDBJ whole genome shotgun (WGS) entry which is preliminary data.</text>
</comment>
<dbReference type="GO" id="GO:0005506">
    <property type="term" value="F:iron ion binding"/>
    <property type="evidence" value="ECO:0007669"/>
    <property type="project" value="UniProtKB-UniRule"/>
</dbReference>
<dbReference type="SUPFAM" id="SSF51556">
    <property type="entry name" value="Metallo-dependent hydrolases"/>
    <property type="match status" value="1"/>
</dbReference>
<accession>A0A4Q7AMS5</accession>
<name>A0A4Q7AMS5_9GAMM</name>
<keyword evidence="7" id="KW-0963">Cytoplasm</keyword>
<evidence type="ECO:0000256" key="1">
    <source>
        <dbReference type="ARBA" id="ARBA00012864"/>
    </source>
</evidence>
<keyword evidence="3 7" id="KW-0378">Hydrolase</keyword>
<dbReference type="SUPFAM" id="SSF51338">
    <property type="entry name" value="Composite domain of metallo-dependent hydrolases"/>
    <property type="match status" value="1"/>
</dbReference>
<feature type="binding site" evidence="7">
    <location>
        <position position="238"/>
    </location>
    <ligand>
        <name>4-imidazolone-5-propanoate</name>
        <dbReference type="ChEBI" id="CHEBI:77893"/>
    </ligand>
</feature>
<comment type="function">
    <text evidence="7">Catalyzes the hydrolytic cleavage of the carbon-nitrogen bond in imidazolone-5-propanoate to yield N-formimidoyl-L-glutamate. It is the third step in the universal histidine degradation pathway.</text>
</comment>
<comment type="pathway">
    <text evidence="7">Amino-acid degradation; L-histidine degradation into L-glutamate; N-formimidoyl-L-glutamate from L-histidine: step 3/3.</text>
</comment>
<evidence type="ECO:0000256" key="5">
    <source>
        <dbReference type="ARBA" id="ARBA00022833"/>
    </source>
</evidence>
<keyword evidence="6 7" id="KW-0408">Iron</keyword>
<keyword evidence="4 7" id="KW-0369">Histidine metabolism</keyword>
<dbReference type="GO" id="GO:0008270">
    <property type="term" value="F:zinc ion binding"/>
    <property type="evidence" value="ECO:0007669"/>
    <property type="project" value="UniProtKB-UniRule"/>
</dbReference>
<feature type="binding site" evidence="7">
    <location>
        <position position="65"/>
    </location>
    <ligand>
        <name>Fe(3+)</name>
        <dbReference type="ChEBI" id="CHEBI:29034"/>
    </ligand>
</feature>
<feature type="binding site" evidence="7">
    <location>
        <position position="137"/>
    </location>
    <ligand>
        <name>4-imidazolone-5-propanoate</name>
        <dbReference type="ChEBI" id="CHEBI:77893"/>
    </ligand>
</feature>
<feature type="binding site" evidence="7">
    <location>
        <position position="67"/>
    </location>
    <ligand>
        <name>Fe(3+)</name>
        <dbReference type="ChEBI" id="CHEBI:29034"/>
    </ligand>
</feature>